<keyword evidence="1" id="KW-0255">Endonuclease</keyword>
<keyword evidence="1" id="KW-0378">Hydrolase</keyword>
<sequence>MERNKAHYFVYIYGNKPSGDVQVGVAGNLVQLTQEKHAALVDGSGAVHAGVGPRDQKLVYYEHYDREEVARNRERQIKEGGQDSAYRLIDSMNPNWLDLSDTL</sequence>
<protein>
    <submittedName>
        <fullName evidence="1">Putative endonuclease</fullName>
    </submittedName>
</protein>
<name>A0A239BTQ0_9BACT</name>
<evidence type="ECO:0000313" key="1">
    <source>
        <dbReference type="EMBL" id="SNS11286.1"/>
    </source>
</evidence>
<accession>A0A239BTQ0</accession>
<evidence type="ECO:0000313" key="2">
    <source>
        <dbReference type="Proteomes" id="UP000198432"/>
    </source>
</evidence>
<reference evidence="2" key="1">
    <citation type="submission" date="2017-06" db="EMBL/GenBank/DDBJ databases">
        <authorList>
            <person name="Varghese N."/>
            <person name="Submissions S."/>
        </authorList>
    </citation>
    <scope>NUCLEOTIDE SEQUENCE [LARGE SCALE GENOMIC DNA]</scope>
    <source>
        <strain evidence="2">NKM1</strain>
    </source>
</reference>
<gene>
    <name evidence="1" type="ORF">SAMN06296052_102165</name>
</gene>
<dbReference type="AlphaFoldDB" id="A0A239BTQ0"/>
<keyword evidence="1" id="KW-0540">Nuclease</keyword>
<dbReference type="InterPro" id="IPR035901">
    <property type="entry name" value="GIY-YIG_endonuc_sf"/>
</dbReference>
<dbReference type="RefSeq" id="WP_089317647.1">
    <property type="nucleotide sequence ID" value="NZ_FZOQ01000002.1"/>
</dbReference>
<dbReference type="Proteomes" id="UP000198432">
    <property type="component" value="Unassembled WGS sequence"/>
</dbReference>
<organism evidence="1 2">
    <name type="scientific">Pontibacter ummariensis</name>
    <dbReference type="NCBI Taxonomy" id="1610492"/>
    <lineage>
        <taxon>Bacteria</taxon>
        <taxon>Pseudomonadati</taxon>
        <taxon>Bacteroidota</taxon>
        <taxon>Cytophagia</taxon>
        <taxon>Cytophagales</taxon>
        <taxon>Hymenobacteraceae</taxon>
        <taxon>Pontibacter</taxon>
    </lineage>
</organism>
<dbReference type="GO" id="GO:0004519">
    <property type="term" value="F:endonuclease activity"/>
    <property type="evidence" value="ECO:0007669"/>
    <property type="project" value="UniProtKB-KW"/>
</dbReference>
<dbReference type="Gene3D" id="3.40.1440.10">
    <property type="entry name" value="GIY-YIG endonuclease"/>
    <property type="match status" value="1"/>
</dbReference>
<dbReference type="EMBL" id="FZOQ01000002">
    <property type="protein sequence ID" value="SNS11286.1"/>
    <property type="molecule type" value="Genomic_DNA"/>
</dbReference>
<dbReference type="OrthoDB" id="1495241at2"/>
<proteinExistence type="predicted"/>
<keyword evidence="2" id="KW-1185">Reference proteome</keyword>